<evidence type="ECO:0000256" key="2">
    <source>
        <dbReference type="SAM" id="SignalP"/>
    </source>
</evidence>
<dbReference type="EMBL" id="CP016793">
    <property type="protein sequence ID" value="ANZ35550.1"/>
    <property type="molecule type" value="Genomic_DNA"/>
</dbReference>
<feature type="signal peptide" evidence="2">
    <location>
        <begin position="1"/>
        <end position="26"/>
    </location>
</feature>
<dbReference type="AlphaFoldDB" id="A0A1B2HCV3"/>
<dbReference type="PROSITE" id="PS51257">
    <property type="entry name" value="PROKAR_LIPOPROTEIN"/>
    <property type="match status" value="1"/>
</dbReference>
<feature type="compositionally biased region" description="Acidic residues" evidence="1">
    <location>
        <begin position="62"/>
        <end position="72"/>
    </location>
</feature>
<keyword evidence="4" id="KW-1185">Reference proteome</keyword>
<dbReference type="Proteomes" id="UP000093053">
    <property type="component" value="Chromosome"/>
</dbReference>
<gene>
    <name evidence="3" type="ORF">BBK82_05100</name>
</gene>
<keyword evidence="2" id="KW-0732">Signal</keyword>
<organism evidence="3 4">
    <name type="scientific">Lentzea guizhouensis</name>
    <dbReference type="NCBI Taxonomy" id="1586287"/>
    <lineage>
        <taxon>Bacteria</taxon>
        <taxon>Bacillati</taxon>
        <taxon>Actinomycetota</taxon>
        <taxon>Actinomycetes</taxon>
        <taxon>Pseudonocardiales</taxon>
        <taxon>Pseudonocardiaceae</taxon>
        <taxon>Lentzea</taxon>
    </lineage>
</organism>
<feature type="chain" id="PRO_5038683150" description="Secreted protein" evidence="2">
    <location>
        <begin position="27"/>
        <end position="72"/>
    </location>
</feature>
<evidence type="ECO:0008006" key="5">
    <source>
        <dbReference type="Google" id="ProtNLM"/>
    </source>
</evidence>
<name>A0A1B2HCV3_9PSEU</name>
<proteinExistence type="predicted"/>
<protein>
    <recommendedName>
        <fullName evidence="5">Secreted protein</fullName>
    </recommendedName>
</protein>
<accession>A0A1B2HCV3</accession>
<evidence type="ECO:0000313" key="3">
    <source>
        <dbReference type="EMBL" id="ANZ35550.1"/>
    </source>
</evidence>
<evidence type="ECO:0000313" key="4">
    <source>
        <dbReference type="Proteomes" id="UP000093053"/>
    </source>
</evidence>
<feature type="region of interest" description="Disordered" evidence="1">
    <location>
        <begin position="38"/>
        <end position="72"/>
    </location>
</feature>
<dbReference type="KEGG" id="led:BBK82_05100"/>
<dbReference type="RefSeq" id="WP_065913960.1">
    <property type="nucleotide sequence ID" value="NZ_CP016793.1"/>
</dbReference>
<reference evidence="3 4" key="1">
    <citation type="submission" date="2016-07" db="EMBL/GenBank/DDBJ databases">
        <title>Complete genome sequence of the Lentzea guizhouensis DHS C013.</title>
        <authorList>
            <person name="Cao C."/>
        </authorList>
    </citation>
    <scope>NUCLEOTIDE SEQUENCE [LARGE SCALE GENOMIC DNA]</scope>
    <source>
        <strain evidence="3 4">DHS C013</strain>
    </source>
</reference>
<sequence length="72" mass="7870">MHRKTITRRLHAVALVAAAVAALTTACDLPPTCYGTEPHGEVEQLSPCPPGWAPGENRPITEDEFEDLEWSD</sequence>
<evidence type="ECO:0000256" key="1">
    <source>
        <dbReference type="SAM" id="MobiDB-lite"/>
    </source>
</evidence>